<comment type="caution">
    <text evidence="1">The sequence shown here is derived from an EMBL/GenBank/DDBJ whole genome shotgun (WGS) entry which is preliminary data.</text>
</comment>
<dbReference type="AlphaFoldDB" id="A0A392SD61"/>
<feature type="non-terminal residue" evidence="1">
    <location>
        <position position="1"/>
    </location>
</feature>
<evidence type="ECO:0000313" key="1">
    <source>
        <dbReference type="EMBL" id="MCI45796.1"/>
    </source>
</evidence>
<dbReference type="EMBL" id="LXQA010348744">
    <property type="protein sequence ID" value="MCI45796.1"/>
    <property type="molecule type" value="Genomic_DNA"/>
</dbReference>
<organism evidence="1 2">
    <name type="scientific">Trifolium medium</name>
    <dbReference type="NCBI Taxonomy" id="97028"/>
    <lineage>
        <taxon>Eukaryota</taxon>
        <taxon>Viridiplantae</taxon>
        <taxon>Streptophyta</taxon>
        <taxon>Embryophyta</taxon>
        <taxon>Tracheophyta</taxon>
        <taxon>Spermatophyta</taxon>
        <taxon>Magnoliopsida</taxon>
        <taxon>eudicotyledons</taxon>
        <taxon>Gunneridae</taxon>
        <taxon>Pentapetalae</taxon>
        <taxon>rosids</taxon>
        <taxon>fabids</taxon>
        <taxon>Fabales</taxon>
        <taxon>Fabaceae</taxon>
        <taxon>Papilionoideae</taxon>
        <taxon>50 kb inversion clade</taxon>
        <taxon>NPAAA clade</taxon>
        <taxon>Hologalegina</taxon>
        <taxon>IRL clade</taxon>
        <taxon>Trifolieae</taxon>
        <taxon>Trifolium</taxon>
    </lineage>
</organism>
<sequence length="67" mass="7676">VDGKEVTFNLNNMVQPKKTPECYQIDLVDTLIKEQQETLPLGVEKVLIRSIEQEEEGEDEETNLSVK</sequence>
<dbReference type="Proteomes" id="UP000265520">
    <property type="component" value="Unassembled WGS sequence"/>
</dbReference>
<evidence type="ECO:0000313" key="2">
    <source>
        <dbReference type="Proteomes" id="UP000265520"/>
    </source>
</evidence>
<reference evidence="1 2" key="1">
    <citation type="journal article" date="2018" name="Front. Plant Sci.">
        <title>Red Clover (Trifolium pratense) and Zigzag Clover (T. medium) - A Picture of Genomic Similarities and Differences.</title>
        <authorList>
            <person name="Dluhosova J."/>
            <person name="Istvanek J."/>
            <person name="Nedelnik J."/>
            <person name="Repkova J."/>
        </authorList>
    </citation>
    <scope>NUCLEOTIDE SEQUENCE [LARGE SCALE GENOMIC DNA]</scope>
    <source>
        <strain evidence="2">cv. 10/8</strain>
        <tissue evidence="1">Leaf</tissue>
    </source>
</reference>
<name>A0A392SD61_9FABA</name>
<proteinExistence type="predicted"/>
<keyword evidence="2" id="KW-1185">Reference proteome</keyword>
<accession>A0A392SD61</accession>
<protein>
    <submittedName>
        <fullName evidence="1">Uncharacterized protein</fullName>
    </submittedName>
</protein>